<feature type="transmembrane region" description="Helical" evidence="1">
    <location>
        <begin position="351"/>
        <end position="371"/>
    </location>
</feature>
<protein>
    <recommendedName>
        <fullName evidence="4">ABC transporter permease</fullName>
    </recommendedName>
</protein>
<keyword evidence="1" id="KW-1133">Transmembrane helix</keyword>
<evidence type="ECO:0008006" key="4">
    <source>
        <dbReference type="Google" id="ProtNLM"/>
    </source>
</evidence>
<evidence type="ECO:0000256" key="1">
    <source>
        <dbReference type="SAM" id="Phobius"/>
    </source>
</evidence>
<feature type="transmembrane region" description="Helical" evidence="1">
    <location>
        <begin position="392"/>
        <end position="408"/>
    </location>
</feature>
<feature type="transmembrane region" description="Helical" evidence="1">
    <location>
        <begin position="324"/>
        <end position="345"/>
    </location>
</feature>
<keyword evidence="1" id="KW-0472">Membrane</keyword>
<keyword evidence="3" id="KW-1185">Reference proteome</keyword>
<proteinExistence type="predicted"/>
<dbReference type="EMBL" id="JBHUOX010000024">
    <property type="protein sequence ID" value="MFD3003086.1"/>
    <property type="molecule type" value="Genomic_DNA"/>
</dbReference>
<dbReference type="RefSeq" id="WP_377489765.1">
    <property type="nucleotide sequence ID" value="NZ_JBHUOX010000024.1"/>
</dbReference>
<feature type="transmembrane region" description="Helical" evidence="1">
    <location>
        <begin position="193"/>
        <end position="213"/>
    </location>
</feature>
<reference evidence="3" key="1">
    <citation type="journal article" date="2019" name="Int. J. Syst. Evol. Microbiol.">
        <title>The Global Catalogue of Microorganisms (GCM) 10K type strain sequencing project: providing services to taxonomists for standard genome sequencing and annotation.</title>
        <authorList>
            <consortium name="The Broad Institute Genomics Platform"/>
            <consortium name="The Broad Institute Genome Sequencing Center for Infectious Disease"/>
            <person name="Wu L."/>
            <person name="Ma J."/>
        </authorList>
    </citation>
    <scope>NUCLEOTIDE SEQUENCE [LARGE SCALE GENOMIC DNA]</scope>
    <source>
        <strain evidence="3">KCTC 23984</strain>
    </source>
</reference>
<keyword evidence="1" id="KW-0812">Transmembrane</keyword>
<feature type="transmembrane region" description="Helical" evidence="1">
    <location>
        <begin position="249"/>
        <end position="268"/>
    </location>
</feature>
<comment type="caution">
    <text evidence="2">The sequence shown here is derived from an EMBL/GenBank/DDBJ whole genome shotgun (WGS) entry which is preliminary data.</text>
</comment>
<sequence>MELIFFSCRARIDSFFRQKPQQRALLLALGILLAGFYALVFTIILQKAQEGGIKQSPELVLEYSNLFLLVIIILRGFFPSYVPKSAVIQRIYPISLLKKFWTELVVELVSPFYFIALNFLIFLFLMAPAYDLVHFLQSILVLLTAHVTLRSLQVFVERKIQWTNSFFYMAAVMAAAFLALQVRVPMFKPTSDWLMLIVHMAALAFFVTANFFLEHAATDVRHKVVSYSGSARRSLGWRLFKNHKLAKQMLIFGMVFKLIILAVDAISFMKKGNHIFDEILSLWIFVGPLVMFSYVFNNVWGFYRNLWLTIERSSGTYKDFIRASLLPLRVPLLLDAVLTFLYVTFFNHENALFIVLMYITSILVLIPFGIISSIVSPRAVKGGVFSFSAKTSYLYNFIAIALFSMLFLPRIHPVLYLLYPLLVGGVMFALVAVLREYPAYKHKLFETLYKTEA</sequence>
<feature type="transmembrane region" description="Helical" evidence="1">
    <location>
        <begin position="24"/>
        <end position="45"/>
    </location>
</feature>
<dbReference type="Proteomes" id="UP001597641">
    <property type="component" value="Unassembled WGS sequence"/>
</dbReference>
<evidence type="ECO:0000313" key="3">
    <source>
        <dbReference type="Proteomes" id="UP001597641"/>
    </source>
</evidence>
<feature type="transmembrane region" description="Helical" evidence="1">
    <location>
        <begin position="132"/>
        <end position="149"/>
    </location>
</feature>
<gene>
    <name evidence="2" type="ORF">ACFS7Z_22170</name>
</gene>
<feature type="transmembrane region" description="Helical" evidence="1">
    <location>
        <begin position="161"/>
        <end position="181"/>
    </location>
</feature>
<evidence type="ECO:0000313" key="2">
    <source>
        <dbReference type="EMBL" id="MFD3003086.1"/>
    </source>
</evidence>
<accession>A0ABW6C1K6</accession>
<name>A0ABW6C1K6_9BACT</name>
<organism evidence="2 3">
    <name type="scientific">Pontibacter toksunensis</name>
    <dbReference type="NCBI Taxonomy" id="1332631"/>
    <lineage>
        <taxon>Bacteria</taxon>
        <taxon>Pseudomonadati</taxon>
        <taxon>Bacteroidota</taxon>
        <taxon>Cytophagia</taxon>
        <taxon>Cytophagales</taxon>
        <taxon>Hymenobacteraceae</taxon>
        <taxon>Pontibacter</taxon>
    </lineage>
</organism>
<feature type="transmembrane region" description="Helical" evidence="1">
    <location>
        <begin position="414"/>
        <end position="434"/>
    </location>
</feature>
<feature type="transmembrane region" description="Helical" evidence="1">
    <location>
        <begin position="65"/>
        <end position="83"/>
    </location>
</feature>
<feature type="transmembrane region" description="Helical" evidence="1">
    <location>
        <begin position="104"/>
        <end position="126"/>
    </location>
</feature>
<feature type="transmembrane region" description="Helical" evidence="1">
    <location>
        <begin position="280"/>
        <end position="303"/>
    </location>
</feature>